<sequence length="430" mass="47504">MMATERLHYLFRQYVEKSATPEETTELMAWLSENASDNDILSLMDNAWEDFTSARQVFDTEKSNRMLQQALAAVPAATPVMYPITGRKRWRIPAAAAAILLLIFGSYLLLRKEAVHSPVQQTIPVAKSGNDIAPANGKVMLTIANGAPIALEDIPNGQIPGQGTGTAVKQNGQLLYAPSTGKSEAAAVYNTITTARGKQYMVVLSDGTRVWLNTASSLRFPAVFNDTIRKVELSGEGYFEVAPAYFATARNKRIPFIVTTVPPAGGRAAEIAVLGTHFNIKAYNDEALIKTTLLEGSVRISAAKSSTTKDRVAALLTPGQQARLSNLSAHNNASPADRDIQLVKDINIRQTMAWKNELFDFENESIQDIMQQLSRWYDIEVEFKGTIPEKHYYGAIRRQVNISEVFKMLEIAGNVTFTIQGKKVYIQQKK</sequence>
<evidence type="ECO:0000313" key="5">
    <source>
        <dbReference type="Proteomes" id="UP000676386"/>
    </source>
</evidence>
<feature type="domain" description="FecR protein" evidence="2">
    <location>
        <begin position="191"/>
        <end position="299"/>
    </location>
</feature>
<dbReference type="Proteomes" id="UP000676386">
    <property type="component" value="Unassembled WGS sequence"/>
</dbReference>
<keyword evidence="1" id="KW-0472">Membrane</keyword>
<feature type="domain" description="Protein FecR C-terminal" evidence="3">
    <location>
        <begin position="359"/>
        <end position="426"/>
    </location>
</feature>
<keyword evidence="1" id="KW-0812">Transmembrane</keyword>
<keyword evidence="5" id="KW-1185">Reference proteome</keyword>
<dbReference type="Pfam" id="PF16344">
    <property type="entry name" value="FecR_C"/>
    <property type="match status" value="1"/>
</dbReference>
<evidence type="ECO:0000256" key="1">
    <source>
        <dbReference type="SAM" id="Phobius"/>
    </source>
</evidence>
<name>A0ABS5JBD2_9BACT</name>
<dbReference type="InterPro" id="IPR012373">
    <property type="entry name" value="Ferrdict_sens_TM"/>
</dbReference>
<dbReference type="Pfam" id="PF04773">
    <property type="entry name" value="FecR"/>
    <property type="match status" value="1"/>
</dbReference>
<dbReference type="PANTHER" id="PTHR30273">
    <property type="entry name" value="PERIPLASMIC SIGNAL SENSOR AND SIGMA FACTOR ACTIVATOR FECR-RELATED"/>
    <property type="match status" value="1"/>
</dbReference>
<gene>
    <name evidence="4" type="ORF">KE626_33790</name>
</gene>
<evidence type="ECO:0000259" key="3">
    <source>
        <dbReference type="Pfam" id="PF16344"/>
    </source>
</evidence>
<dbReference type="PANTHER" id="PTHR30273:SF2">
    <property type="entry name" value="PROTEIN FECR"/>
    <property type="match status" value="1"/>
</dbReference>
<dbReference type="EMBL" id="JAGTXB010000033">
    <property type="protein sequence ID" value="MBS0032353.1"/>
    <property type="molecule type" value="Genomic_DNA"/>
</dbReference>
<feature type="transmembrane region" description="Helical" evidence="1">
    <location>
        <begin position="90"/>
        <end position="110"/>
    </location>
</feature>
<keyword evidence="1" id="KW-1133">Transmembrane helix</keyword>
<proteinExistence type="predicted"/>
<dbReference type="Gene3D" id="2.60.120.1440">
    <property type="match status" value="1"/>
</dbReference>
<reference evidence="4 5" key="1">
    <citation type="submission" date="2021-04" db="EMBL/GenBank/DDBJ databases">
        <title>Chitinophaga sp. nov., isolated from the rhizosphere soil.</title>
        <authorList>
            <person name="He S."/>
        </authorList>
    </citation>
    <scope>NUCLEOTIDE SEQUENCE [LARGE SCALE GENOMIC DNA]</scope>
    <source>
        <strain evidence="4 5">2R12</strain>
    </source>
</reference>
<protein>
    <submittedName>
        <fullName evidence="4">FecR family protein</fullName>
    </submittedName>
</protein>
<evidence type="ECO:0000313" key="4">
    <source>
        <dbReference type="EMBL" id="MBS0032353.1"/>
    </source>
</evidence>
<comment type="caution">
    <text evidence="4">The sequence shown here is derived from an EMBL/GenBank/DDBJ whole genome shotgun (WGS) entry which is preliminary data.</text>
</comment>
<dbReference type="RefSeq" id="WP_211977506.1">
    <property type="nucleotide sequence ID" value="NZ_CBFHAM010000060.1"/>
</dbReference>
<dbReference type="InterPro" id="IPR006860">
    <property type="entry name" value="FecR"/>
</dbReference>
<organism evidence="4 5">
    <name type="scientific">Chitinophaga hostae</name>
    <dbReference type="NCBI Taxonomy" id="2831022"/>
    <lineage>
        <taxon>Bacteria</taxon>
        <taxon>Pseudomonadati</taxon>
        <taxon>Bacteroidota</taxon>
        <taxon>Chitinophagia</taxon>
        <taxon>Chitinophagales</taxon>
        <taxon>Chitinophagaceae</taxon>
        <taxon>Chitinophaga</taxon>
    </lineage>
</organism>
<dbReference type="Gene3D" id="3.55.50.30">
    <property type="match status" value="1"/>
</dbReference>
<accession>A0ABS5JBD2</accession>
<evidence type="ECO:0000259" key="2">
    <source>
        <dbReference type="Pfam" id="PF04773"/>
    </source>
</evidence>
<dbReference type="InterPro" id="IPR032508">
    <property type="entry name" value="FecR_C"/>
</dbReference>